<evidence type="ECO:0000313" key="6">
    <source>
        <dbReference type="EMBL" id="GAI78342.1"/>
    </source>
</evidence>
<proteinExistence type="predicted"/>
<accession>X1RC63</accession>
<keyword evidence="3" id="KW-0479">Metal-binding</keyword>
<dbReference type="PANTHER" id="PTHR30426">
    <property type="entry name" value="4-HYDROXY-3-METHYLBUT-2-ENYL DIPHOSPHATE REDUCTASE"/>
    <property type="match status" value="1"/>
</dbReference>
<dbReference type="InterPro" id="IPR003451">
    <property type="entry name" value="LytB/IspH"/>
</dbReference>
<dbReference type="GO" id="GO:0019288">
    <property type="term" value="P:isopentenyl diphosphate biosynthetic process, methylerythritol 4-phosphate pathway"/>
    <property type="evidence" value="ECO:0007669"/>
    <property type="project" value="InterPro"/>
</dbReference>
<dbReference type="GO" id="GO:0051745">
    <property type="term" value="F:4-hydroxy-3-methylbut-2-enyl diphosphate reductase activity"/>
    <property type="evidence" value="ECO:0007669"/>
    <property type="project" value="InterPro"/>
</dbReference>
<evidence type="ECO:0000256" key="2">
    <source>
        <dbReference type="ARBA" id="ARBA00022485"/>
    </source>
</evidence>
<organism evidence="6">
    <name type="scientific">marine sediment metagenome</name>
    <dbReference type="NCBI Taxonomy" id="412755"/>
    <lineage>
        <taxon>unclassified sequences</taxon>
        <taxon>metagenomes</taxon>
        <taxon>ecological metagenomes</taxon>
    </lineage>
</organism>
<dbReference type="GO" id="GO:0051539">
    <property type="term" value="F:4 iron, 4 sulfur cluster binding"/>
    <property type="evidence" value="ECO:0007669"/>
    <property type="project" value="UniProtKB-KW"/>
</dbReference>
<dbReference type="PANTHER" id="PTHR30426:SF0">
    <property type="entry name" value="4-HYDROXY-3-METHYLBUT-2-ENYL DIPHOSPHATE REDUCTASE"/>
    <property type="match status" value="1"/>
</dbReference>
<evidence type="ECO:0000256" key="1">
    <source>
        <dbReference type="ARBA" id="ARBA00001966"/>
    </source>
</evidence>
<comment type="caution">
    <text evidence="6">The sequence shown here is derived from an EMBL/GenBank/DDBJ whole genome shotgun (WGS) entry which is preliminary data.</text>
</comment>
<reference evidence="6" key="1">
    <citation type="journal article" date="2014" name="Front. Microbiol.">
        <title>High frequency of phylogenetically diverse reductive dehalogenase-homologous genes in deep subseafloor sedimentary metagenomes.</title>
        <authorList>
            <person name="Kawai M."/>
            <person name="Futagami T."/>
            <person name="Toyoda A."/>
            <person name="Takaki Y."/>
            <person name="Nishi S."/>
            <person name="Hori S."/>
            <person name="Arai W."/>
            <person name="Tsubouchi T."/>
            <person name="Morono Y."/>
            <person name="Uchiyama I."/>
            <person name="Ito T."/>
            <person name="Fujiyama A."/>
            <person name="Inagaki F."/>
            <person name="Takami H."/>
        </authorList>
    </citation>
    <scope>NUCLEOTIDE SEQUENCE</scope>
    <source>
        <strain evidence="6">Expedition CK06-06</strain>
    </source>
</reference>
<keyword evidence="2" id="KW-0004">4Fe-4S</keyword>
<protein>
    <recommendedName>
        <fullName evidence="7">4-hydroxy-3-methylbut-2-enyl diphosphate reductase</fullName>
    </recommendedName>
</protein>
<comment type="cofactor">
    <cofactor evidence="1">
        <name>[4Fe-4S] cluster</name>
        <dbReference type="ChEBI" id="CHEBI:49883"/>
    </cofactor>
</comment>
<dbReference type="GO" id="GO:0046872">
    <property type="term" value="F:metal ion binding"/>
    <property type="evidence" value="ECO:0007669"/>
    <property type="project" value="UniProtKB-KW"/>
</dbReference>
<keyword evidence="5" id="KW-0411">Iron-sulfur</keyword>
<dbReference type="Gene3D" id="3.40.1010.20">
    <property type="entry name" value="4-hydroxy-3-methylbut-2-enyl diphosphate reductase, catalytic domain"/>
    <property type="match status" value="2"/>
</dbReference>
<dbReference type="GO" id="GO:0050992">
    <property type="term" value="P:dimethylallyl diphosphate biosynthetic process"/>
    <property type="evidence" value="ECO:0007669"/>
    <property type="project" value="InterPro"/>
</dbReference>
<sequence length="186" mass="20742">CVLVKRVQHIAGELERDGYKVVIIGDENHPEVRAVVGCTEDAVVIADESDLHKLPENAKLGIVCQTTQSREYFSRMLGAIARGSFSELKVINTLCQEAIKRQESAVQLCKQVDIMFVLGSLESANTRKLAELCKKYNSETFHLQNWNELDKNMLFGKNVAGVPPAGQLQPWLANTVYIFVFSPTFA</sequence>
<dbReference type="AlphaFoldDB" id="X1RC63"/>
<evidence type="ECO:0000256" key="4">
    <source>
        <dbReference type="ARBA" id="ARBA00023004"/>
    </source>
</evidence>
<feature type="non-terminal residue" evidence="6">
    <location>
        <position position="1"/>
    </location>
</feature>
<keyword evidence="4" id="KW-0408">Iron</keyword>
<name>X1RC63_9ZZZZ</name>
<dbReference type="EMBL" id="BARW01011923">
    <property type="protein sequence ID" value="GAI78342.1"/>
    <property type="molecule type" value="Genomic_DNA"/>
</dbReference>
<evidence type="ECO:0000256" key="3">
    <source>
        <dbReference type="ARBA" id="ARBA00022723"/>
    </source>
</evidence>
<evidence type="ECO:0000256" key="5">
    <source>
        <dbReference type="ARBA" id="ARBA00023014"/>
    </source>
</evidence>
<dbReference type="Pfam" id="PF02401">
    <property type="entry name" value="LYTB"/>
    <property type="match status" value="1"/>
</dbReference>
<gene>
    <name evidence="6" type="ORF">S12H4_22746</name>
</gene>
<evidence type="ECO:0008006" key="7">
    <source>
        <dbReference type="Google" id="ProtNLM"/>
    </source>
</evidence>